<feature type="transmembrane region" description="Helical" evidence="1">
    <location>
        <begin position="207"/>
        <end position="227"/>
    </location>
</feature>
<keyword evidence="3" id="KW-1185">Reference proteome</keyword>
<evidence type="ECO:0000313" key="2">
    <source>
        <dbReference type="EMBL" id="MBC8542542.1"/>
    </source>
</evidence>
<feature type="transmembrane region" description="Helical" evidence="1">
    <location>
        <begin position="47"/>
        <end position="66"/>
    </location>
</feature>
<protein>
    <submittedName>
        <fullName evidence="2">DUF2705 family protein</fullName>
    </submittedName>
</protein>
<accession>A0A926DRM6</accession>
<organism evidence="2 3">
    <name type="scientific">Bianquea renquensis</name>
    <dbReference type="NCBI Taxonomy" id="2763661"/>
    <lineage>
        <taxon>Bacteria</taxon>
        <taxon>Bacillati</taxon>
        <taxon>Bacillota</taxon>
        <taxon>Clostridia</taxon>
        <taxon>Eubacteriales</taxon>
        <taxon>Bianqueaceae</taxon>
        <taxon>Bianquea</taxon>
    </lineage>
</organism>
<keyword evidence="1" id="KW-0472">Membrane</keyword>
<evidence type="ECO:0000256" key="1">
    <source>
        <dbReference type="SAM" id="Phobius"/>
    </source>
</evidence>
<dbReference type="InterPro" id="IPR024295">
    <property type="entry name" value="DUF2705"/>
</dbReference>
<sequence length="236" mass="26774">MKIRVGILFIGTLIQVGLLFMFIRPLYRNVALPLPLLNVYGVRYTDSILVLAYGYFYFGCITFFHMGAMRRFLDGYGILLLSRGKEYSYFIVKQFAQIVVSVCIIYGMEVAMSIVMNRIFNLGVAVRFSSVEFIGATLWIVTVSILVWMQMMLELFMPETVAVLIINIYGIISIIIGTHVLAGGSLWKYLCFLNFALYARIQESGVQWTGILLSLAGHAAAIALLSYHQIQRRDYL</sequence>
<dbReference type="AlphaFoldDB" id="A0A926DRM6"/>
<feature type="transmembrane region" description="Helical" evidence="1">
    <location>
        <begin position="161"/>
        <end position="187"/>
    </location>
</feature>
<reference evidence="2" key="1">
    <citation type="submission" date="2020-08" db="EMBL/GenBank/DDBJ databases">
        <title>Genome public.</title>
        <authorList>
            <person name="Liu C."/>
            <person name="Sun Q."/>
        </authorList>
    </citation>
    <scope>NUCLEOTIDE SEQUENCE</scope>
    <source>
        <strain evidence="2">NSJ-32</strain>
    </source>
</reference>
<proteinExistence type="predicted"/>
<name>A0A926DRM6_9FIRM</name>
<dbReference type="Proteomes" id="UP000657006">
    <property type="component" value="Unassembled WGS sequence"/>
</dbReference>
<dbReference type="EMBL" id="JACRSQ010000003">
    <property type="protein sequence ID" value="MBC8542542.1"/>
    <property type="molecule type" value="Genomic_DNA"/>
</dbReference>
<comment type="caution">
    <text evidence="2">The sequence shown here is derived from an EMBL/GenBank/DDBJ whole genome shotgun (WGS) entry which is preliminary data.</text>
</comment>
<keyword evidence="1" id="KW-1133">Transmembrane helix</keyword>
<evidence type="ECO:0000313" key="3">
    <source>
        <dbReference type="Proteomes" id="UP000657006"/>
    </source>
</evidence>
<feature type="transmembrane region" description="Helical" evidence="1">
    <location>
        <begin position="7"/>
        <end position="27"/>
    </location>
</feature>
<feature type="transmembrane region" description="Helical" evidence="1">
    <location>
        <begin position="87"/>
        <end position="108"/>
    </location>
</feature>
<feature type="transmembrane region" description="Helical" evidence="1">
    <location>
        <begin position="128"/>
        <end position="149"/>
    </location>
</feature>
<dbReference type="Pfam" id="PF10920">
    <property type="entry name" value="DUF2705"/>
    <property type="match status" value="1"/>
</dbReference>
<dbReference type="RefSeq" id="WP_177719357.1">
    <property type="nucleotide sequence ID" value="NZ_JACRSQ010000003.1"/>
</dbReference>
<gene>
    <name evidence="2" type="ORF">H8730_03140</name>
</gene>
<keyword evidence="1" id="KW-0812">Transmembrane</keyword>